<evidence type="ECO:0000256" key="4">
    <source>
        <dbReference type="ARBA" id="ARBA00022490"/>
    </source>
</evidence>
<comment type="pathway">
    <text evidence="2">Secondary metabolite biosynthesis.</text>
</comment>
<evidence type="ECO:0000256" key="2">
    <source>
        <dbReference type="ARBA" id="ARBA00005179"/>
    </source>
</evidence>
<dbReference type="InterPro" id="IPR044992">
    <property type="entry name" value="ChyE-like"/>
</dbReference>
<dbReference type="CDD" id="cd01741">
    <property type="entry name" value="GATase1_1"/>
    <property type="match status" value="1"/>
</dbReference>
<feature type="domain" description="Glutamine amidotransferase" evidence="6">
    <location>
        <begin position="56"/>
        <end position="204"/>
    </location>
</feature>
<evidence type="ECO:0000256" key="5">
    <source>
        <dbReference type="ARBA" id="ARBA00022801"/>
    </source>
</evidence>
<dbReference type="GO" id="GO:0005829">
    <property type="term" value="C:cytosol"/>
    <property type="evidence" value="ECO:0007669"/>
    <property type="project" value="UniProtKB-SubCell"/>
</dbReference>
<dbReference type="SUPFAM" id="SSF52317">
    <property type="entry name" value="Class I glutamine amidotransferase-like"/>
    <property type="match status" value="1"/>
</dbReference>
<dbReference type="PROSITE" id="PS51273">
    <property type="entry name" value="GATASE_TYPE_1"/>
    <property type="match status" value="1"/>
</dbReference>
<comment type="subcellular location">
    <subcellularLocation>
        <location evidence="1">Cytoplasm</location>
        <location evidence="1">Cytosol</location>
    </subcellularLocation>
</comment>
<keyword evidence="4" id="KW-0963">Cytoplasm</keyword>
<keyword evidence="5" id="KW-0378">Hydrolase</keyword>
<gene>
    <name evidence="7" type="ORF">KSP39_PZI002443</name>
</gene>
<dbReference type="InterPro" id="IPR029062">
    <property type="entry name" value="Class_I_gatase-like"/>
</dbReference>
<evidence type="ECO:0000256" key="1">
    <source>
        <dbReference type="ARBA" id="ARBA00004514"/>
    </source>
</evidence>
<evidence type="ECO:0000313" key="8">
    <source>
        <dbReference type="Proteomes" id="UP001418222"/>
    </source>
</evidence>
<sequence length="274" mass="30951">MKKDHADKKYALLLAARDSDYVLNKYGGYFNVFINALGDSDETIWDLFRVVEGEFPHEDELSKYDGFIVSGSPYDAYGDDLWILRLCLLLQTLDSMHKRVLGVCFGHQVLCRALGGRVGKALVGWEVGVKEVTFVEDFQQYCPFLENIQEIPYHASIIECHQDEVWEPPSDAKVIAYSENIAVEAFCIEDHILGIQGHPEYTKDILDNLIDRLVKNGLIDMEFAEEVRKKMEAAEPDKPFTTDVGTTSHTPRALRAHYRCTGNIQGPTSVLSDA</sequence>
<evidence type="ECO:0000256" key="3">
    <source>
        <dbReference type="ARBA" id="ARBA00011083"/>
    </source>
</evidence>
<organism evidence="7 8">
    <name type="scientific">Platanthera zijinensis</name>
    <dbReference type="NCBI Taxonomy" id="2320716"/>
    <lineage>
        <taxon>Eukaryota</taxon>
        <taxon>Viridiplantae</taxon>
        <taxon>Streptophyta</taxon>
        <taxon>Embryophyta</taxon>
        <taxon>Tracheophyta</taxon>
        <taxon>Spermatophyta</taxon>
        <taxon>Magnoliopsida</taxon>
        <taxon>Liliopsida</taxon>
        <taxon>Asparagales</taxon>
        <taxon>Orchidaceae</taxon>
        <taxon>Orchidoideae</taxon>
        <taxon>Orchideae</taxon>
        <taxon>Orchidinae</taxon>
        <taxon>Platanthera</taxon>
    </lineage>
</organism>
<keyword evidence="8" id="KW-1185">Reference proteome</keyword>
<dbReference type="GO" id="GO:0008233">
    <property type="term" value="F:peptidase activity"/>
    <property type="evidence" value="ECO:0007669"/>
    <property type="project" value="UniProtKB-ARBA"/>
</dbReference>
<dbReference type="Proteomes" id="UP001418222">
    <property type="component" value="Unassembled WGS sequence"/>
</dbReference>
<dbReference type="EMBL" id="JBBWWQ010000002">
    <property type="protein sequence ID" value="KAK8954877.1"/>
    <property type="molecule type" value="Genomic_DNA"/>
</dbReference>
<proteinExistence type="inferred from homology"/>
<dbReference type="FunFam" id="3.40.50.880:FF:000040">
    <property type="entry name" value="Gamma-glutamyl peptidase 5"/>
    <property type="match status" value="1"/>
</dbReference>
<accession>A0AAP0GER9</accession>
<reference evidence="7 8" key="1">
    <citation type="journal article" date="2022" name="Nat. Plants">
        <title>Genomes of leafy and leafless Platanthera orchids illuminate the evolution of mycoheterotrophy.</title>
        <authorList>
            <person name="Li M.H."/>
            <person name="Liu K.W."/>
            <person name="Li Z."/>
            <person name="Lu H.C."/>
            <person name="Ye Q.L."/>
            <person name="Zhang D."/>
            <person name="Wang J.Y."/>
            <person name="Li Y.F."/>
            <person name="Zhong Z.M."/>
            <person name="Liu X."/>
            <person name="Yu X."/>
            <person name="Liu D.K."/>
            <person name="Tu X.D."/>
            <person name="Liu B."/>
            <person name="Hao Y."/>
            <person name="Liao X.Y."/>
            <person name="Jiang Y.T."/>
            <person name="Sun W.H."/>
            <person name="Chen J."/>
            <person name="Chen Y.Q."/>
            <person name="Ai Y."/>
            <person name="Zhai J.W."/>
            <person name="Wu S.S."/>
            <person name="Zhou Z."/>
            <person name="Hsiao Y.Y."/>
            <person name="Wu W.L."/>
            <person name="Chen Y.Y."/>
            <person name="Lin Y.F."/>
            <person name="Hsu J.L."/>
            <person name="Li C.Y."/>
            <person name="Wang Z.W."/>
            <person name="Zhao X."/>
            <person name="Zhong W.Y."/>
            <person name="Ma X.K."/>
            <person name="Ma L."/>
            <person name="Huang J."/>
            <person name="Chen G.Z."/>
            <person name="Huang M.Z."/>
            <person name="Huang L."/>
            <person name="Peng D.H."/>
            <person name="Luo Y.B."/>
            <person name="Zou S.Q."/>
            <person name="Chen S.P."/>
            <person name="Lan S."/>
            <person name="Tsai W.C."/>
            <person name="Van de Peer Y."/>
            <person name="Liu Z.J."/>
        </authorList>
    </citation>
    <scope>NUCLEOTIDE SEQUENCE [LARGE SCALE GENOMIC DNA]</scope>
    <source>
        <strain evidence="7">Lor287</strain>
    </source>
</reference>
<comment type="caution">
    <text evidence="7">The sequence shown here is derived from an EMBL/GenBank/DDBJ whole genome shotgun (WGS) entry which is preliminary data.</text>
</comment>
<dbReference type="InterPro" id="IPR017926">
    <property type="entry name" value="GATASE"/>
</dbReference>
<evidence type="ECO:0000259" key="6">
    <source>
        <dbReference type="Pfam" id="PF00117"/>
    </source>
</evidence>
<dbReference type="PANTHER" id="PTHR42695:SF9">
    <property type="entry name" value="GAMMA-GLUTAMYL PEPTIDASE 2-RELATED"/>
    <property type="match status" value="1"/>
</dbReference>
<dbReference type="Pfam" id="PF00117">
    <property type="entry name" value="GATase"/>
    <property type="match status" value="1"/>
</dbReference>
<dbReference type="GO" id="GO:0019760">
    <property type="term" value="P:glucosinolate metabolic process"/>
    <property type="evidence" value="ECO:0007669"/>
    <property type="project" value="UniProtKB-ARBA"/>
</dbReference>
<protein>
    <recommendedName>
        <fullName evidence="6">Glutamine amidotransferase domain-containing protein</fullName>
    </recommendedName>
</protein>
<comment type="similarity">
    <text evidence="3">Belongs to the peptidase C26 family.</text>
</comment>
<dbReference type="PANTHER" id="PTHR42695">
    <property type="entry name" value="GLUTAMINE AMIDOTRANSFERASE YLR126C-RELATED"/>
    <property type="match status" value="1"/>
</dbReference>
<name>A0AAP0GER9_9ASPA</name>
<dbReference type="AlphaFoldDB" id="A0AAP0GER9"/>
<evidence type="ECO:0000313" key="7">
    <source>
        <dbReference type="EMBL" id="KAK8954877.1"/>
    </source>
</evidence>
<dbReference type="Gene3D" id="3.40.50.880">
    <property type="match status" value="1"/>
</dbReference>